<evidence type="ECO:0000256" key="3">
    <source>
        <dbReference type="ARBA" id="ARBA00005037"/>
    </source>
</evidence>
<name>A0A7I8L0Y1_SPIIN</name>
<reference evidence="9" key="1">
    <citation type="submission" date="2020-02" db="EMBL/GenBank/DDBJ databases">
        <authorList>
            <person name="Scholz U."/>
            <person name="Mascher M."/>
            <person name="Fiebig A."/>
        </authorList>
    </citation>
    <scope>NUCLEOTIDE SEQUENCE</scope>
</reference>
<evidence type="ECO:0000256" key="5">
    <source>
        <dbReference type="ARBA" id="ARBA00022630"/>
    </source>
</evidence>
<dbReference type="EC" id="1.4.3.5" evidence="4"/>
<evidence type="ECO:0000256" key="6">
    <source>
        <dbReference type="ARBA" id="ARBA00022643"/>
    </source>
</evidence>
<dbReference type="GO" id="GO:0010181">
    <property type="term" value="F:FMN binding"/>
    <property type="evidence" value="ECO:0007669"/>
    <property type="project" value="InterPro"/>
</dbReference>
<keyword evidence="10" id="KW-1185">Reference proteome</keyword>
<evidence type="ECO:0000313" key="9">
    <source>
        <dbReference type="EMBL" id="CAA7403680.1"/>
    </source>
</evidence>
<dbReference type="OrthoDB" id="434253at2759"/>
<comment type="pathway">
    <text evidence="3">Cofactor metabolism; pyridoxal 5'-phosphate salvage; pyridoxal 5'-phosphate from pyridoxine 5'-phosphate: step 1/1.</text>
</comment>
<dbReference type="Gene3D" id="2.30.110.10">
    <property type="entry name" value="Electron Transport, Fmn-binding Protein, Chain A"/>
    <property type="match status" value="1"/>
</dbReference>
<dbReference type="UniPathway" id="UPA01068">
    <property type="reaction ID" value="UER00304"/>
</dbReference>
<dbReference type="PANTHER" id="PTHR10851">
    <property type="entry name" value="PYRIDOXINE-5-PHOSPHATE OXIDASE"/>
    <property type="match status" value="1"/>
</dbReference>
<dbReference type="InterPro" id="IPR012349">
    <property type="entry name" value="Split_barrel_FMN-bd"/>
</dbReference>
<sequence>MSSPPSAAAAAPWKRLLLSALEANANLKHARFFQLATVGSNGRPANRTVVFRGFSEGCDKIQINTDYRSNKIEDLKNCPYGEICWYFTDSWEQFRLHGRIDIIDGSNPDPVKLQRREKSWFASSLSSRFQYLAPHPGLPRILEEPKGGVDLDPSKGPVSAFCLLQFDPEQVDYLNLRSNERVMFTSEQIGNGGKHWMLQEVNP</sequence>
<keyword evidence="6" id="KW-0288">FMN</keyword>
<dbReference type="InterPro" id="IPR024624">
    <property type="entry name" value="Pyridox_Oxase_Alr4036_FMN-bd"/>
</dbReference>
<evidence type="ECO:0000313" key="10">
    <source>
        <dbReference type="Proteomes" id="UP000663760"/>
    </source>
</evidence>
<proteinExistence type="predicted"/>
<dbReference type="AlphaFoldDB" id="A0A7I8L0Y1"/>
<keyword evidence="7" id="KW-0560">Oxidoreductase</keyword>
<comment type="pathway">
    <text evidence="2">Cofactor metabolism; pyridoxal 5'-phosphate salvage; pyridoxal 5'-phosphate from pyridoxamine 5'-phosphate: step 1/1.</text>
</comment>
<evidence type="ECO:0000256" key="7">
    <source>
        <dbReference type="ARBA" id="ARBA00023002"/>
    </source>
</evidence>
<dbReference type="SUPFAM" id="SSF50475">
    <property type="entry name" value="FMN-binding split barrel"/>
    <property type="match status" value="1"/>
</dbReference>
<evidence type="ECO:0000256" key="2">
    <source>
        <dbReference type="ARBA" id="ARBA00004738"/>
    </source>
</evidence>
<keyword evidence="5" id="KW-0285">Flavoprotein</keyword>
<evidence type="ECO:0000256" key="1">
    <source>
        <dbReference type="ARBA" id="ARBA00001917"/>
    </source>
</evidence>
<dbReference type="GO" id="GO:0008615">
    <property type="term" value="P:pyridoxine biosynthetic process"/>
    <property type="evidence" value="ECO:0007669"/>
    <property type="project" value="InterPro"/>
</dbReference>
<accession>A0A7I8L0Y1</accession>
<dbReference type="InterPro" id="IPR000659">
    <property type="entry name" value="Pyridox_Oxase"/>
</dbReference>
<evidence type="ECO:0000259" key="8">
    <source>
        <dbReference type="Pfam" id="PF12766"/>
    </source>
</evidence>
<comment type="cofactor">
    <cofactor evidence="1">
        <name>FMN</name>
        <dbReference type="ChEBI" id="CHEBI:58210"/>
    </cofactor>
</comment>
<dbReference type="Proteomes" id="UP000663760">
    <property type="component" value="Chromosome 10"/>
</dbReference>
<dbReference type="PANTHER" id="PTHR10851:SF3">
    <property type="entry name" value="PYRIDOXINE_PYRIDOXAMINE 5'-PHOSPHATE OXIDASE 2"/>
    <property type="match status" value="1"/>
</dbReference>
<dbReference type="GO" id="GO:0004733">
    <property type="term" value="F:pyridoxamine phosphate oxidase activity"/>
    <property type="evidence" value="ECO:0007669"/>
    <property type="project" value="UniProtKB-EC"/>
</dbReference>
<dbReference type="EMBL" id="LR746273">
    <property type="protein sequence ID" value="CAA7403680.1"/>
    <property type="molecule type" value="Genomic_DNA"/>
</dbReference>
<dbReference type="Pfam" id="PF12766">
    <property type="entry name" value="Pyridox_oxase_2"/>
    <property type="match status" value="1"/>
</dbReference>
<organism evidence="9 10">
    <name type="scientific">Spirodela intermedia</name>
    <name type="common">Intermediate duckweed</name>
    <dbReference type="NCBI Taxonomy" id="51605"/>
    <lineage>
        <taxon>Eukaryota</taxon>
        <taxon>Viridiplantae</taxon>
        <taxon>Streptophyta</taxon>
        <taxon>Embryophyta</taxon>
        <taxon>Tracheophyta</taxon>
        <taxon>Spermatophyta</taxon>
        <taxon>Magnoliopsida</taxon>
        <taxon>Liliopsida</taxon>
        <taxon>Araceae</taxon>
        <taxon>Lemnoideae</taxon>
        <taxon>Spirodela</taxon>
    </lineage>
</organism>
<feature type="domain" description="Pyridoxamine 5'-phosphate oxidase Alr4036 family FMN-binding" evidence="8">
    <location>
        <begin position="11"/>
        <end position="103"/>
    </location>
</feature>
<protein>
    <recommendedName>
        <fullName evidence="4">pyridoxal 5'-phosphate synthase</fullName>
        <ecNumber evidence="4">1.4.3.5</ecNumber>
    </recommendedName>
</protein>
<gene>
    <name evidence="9" type="ORF">SI8410_10014358</name>
</gene>
<evidence type="ECO:0000256" key="4">
    <source>
        <dbReference type="ARBA" id="ARBA00012801"/>
    </source>
</evidence>